<proteinExistence type="predicted"/>
<evidence type="ECO:0008006" key="3">
    <source>
        <dbReference type="Google" id="ProtNLM"/>
    </source>
</evidence>
<dbReference type="InterPro" id="IPR036388">
    <property type="entry name" value="WH-like_DNA-bd_sf"/>
</dbReference>
<protein>
    <recommendedName>
        <fullName evidence="3">Transposase</fullName>
    </recommendedName>
</protein>
<gene>
    <name evidence="1" type="ORF">SPARVUS_LOCUS8246372</name>
</gene>
<dbReference type="EMBL" id="CATNWA010014779">
    <property type="protein sequence ID" value="CAI9575809.1"/>
    <property type="molecule type" value="Genomic_DNA"/>
</dbReference>
<evidence type="ECO:0000313" key="1">
    <source>
        <dbReference type="EMBL" id="CAI9575809.1"/>
    </source>
</evidence>
<accession>A0ABN9DV19</accession>
<evidence type="ECO:0000313" key="2">
    <source>
        <dbReference type="Proteomes" id="UP001162483"/>
    </source>
</evidence>
<keyword evidence="2" id="KW-1185">Reference proteome</keyword>
<sequence length="167" mass="18642">MQTASKNIRKRIGRTQELCEFKCGTVIGCHLCNNFIREMSLLLNIPRSTVIGIITKWKQLGTTATQPQSDRPRKMKERGQRMLKSTAQVANFRLSQQCVESFVEWVSMAEQLHPSLTSPSAMQSVSCSGLKHTTTGLKSSGDVFSGVRIHLPGEQYLPDCIVPSIKF</sequence>
<organism evidence="1 2">
    <name type="scientific">Staurois parvus</name>
    <dbReference type="NCBI Taxonomy" id="386267"/>
    <lineage>
        <taxon>Eukaryota</taxon>
        <taxon>Metazoa</taxon>
        <taxon>Chordata</taxon>
        <taxon>Craniata</taxon>
        <taxon>Vertebrata</taxon>
        <taxon>Euteleostomi</taxon>
        <taxon>Amphibia</taxon>
        <taxon>Batrachia</taxon>
        <taxon>Anura</taxon>
        <taxon>Neobatrachia</taxon>
        <taxon>Ranoidea</taxon>
        <taxon>Ranidae</taxon>
        <taxon>Staurois</taxon>
    </lineage>
</organism>
<reference evidence="1" key="1">
    <citation type="submission" date="2023-05" db="EMBL/GenBank/DDBJ databases">
        <authorList>
            <person name="Stuckert A."/>
        </authorList>
    </citation>
    <scope>NUCLEOTIDE SEQUENCE</scope>
</reference>
<name>A0ABN9DV19_9NEOB</name>
<dbReference type="Proteomes" id="UP001162483">
    <property type="component" value="Unassembled WGS sequence"/>
</dbReference>
<comment type="caution">
    <text evidence="1">The sequence shown here is derived from an EMBL/GenBank/DDBJ whole genome shotgun (WGS) entry which is preliminary data.</text>
</comment>
<feature type="non-terminal residue" evidence="1">
    <location>
        <position position="167"/>
    </location>
</feature>
<dbReference type="Gene3D" id="1.10.10.10">
    <property type="entry name" value="Winged helix-like DNA-binding domain superfamily/Winged helix DNA-binding domain"/>
    <property type="match status" value="1"/>
</dbReference>